<evidence type="ECO:0000313" key="1">
    <source>
        <dbReference type="EMBL" id="NNA47967.1"/>
    </source>
</evidence>
<evidence type="ECO:0000313" key="3">
    <source>
        <dbReference type="EMBL" id="NNA82175.1"/>
    </source>
</evidence>
<proteinExistence type="predicted"/>
<dbReference type="Proteomes" id="UP000583279">
    <property type="component" value="Unassembled WGS sequence"/>
</dbReference>
<organism evidence="3 6">
    <name type="scientific">Pseudomonas lactis</name>
    <dbReference type="NCBI Taxonomy" id="1615674"/>
    <lineage>
        <taxon>Bacteria</taxon>
        <taxon>Pseudomonadati</taxon>
        <taxon>Pseudomonadota</taxon>
        <taxon>Gammaproteobacteria</taxon>
        <taxon>Pseudomonadales</taxon>
        <taxon>Pseudomonadaceae</taxon>
        <taxon>Pseudomonas</taxon>
    </lineage>
</organism>
<dbReference type="GeneID" id="45735250"/>
<sequence length="101" mass="11523">METIAMIRLRLTSEYLAGPIFCPDPDRMGHVDIEDLPLCPELMVKISEWDGEYQSTFNNDYPPDSCFATPEAELRHKAEGEELAKSMQQELGSSYMVEYCP</sequence>
<reference evidence="4 5" key="1">
    <citation type="journal article" date="2020" name="Front. Microbiol.">
        <title>Genetic Organization of the aprX-lipA2 Operon Affects the Proteolytic Potential of Pseudomonas Species in Milk.</title>
        <authorList>
            <person name="Maier C."/>
            <person name="Huptas C."/>
            <person name="von Neubeck M."/>
            <person name="Scherer S."/>
            <person name="Wenning M."/>
            <person name="Lucking G."/>
        </authorList>
    </citation>
    <scope>NUCLEOTIDE SEQUENCE [LARGE SCALE GENOMIC DNA]</scope>
    <source>
        <strain evidence="1 5">WS 4997</strain>
        <strain evidence="3 6">WS 5404</strain>
        <strain evidence="2 4">WS 5405</strain>
    </source>
</reference>
<dbReference type="Proteomes" id="UP000535954">
    <property type="component" value="Unassembled WGS sequence"/>
</dbReference>
<evidence type="ECO:0000313" key="5">
    <source>
        <dbReference type="Proteomes" id="UP000583279"/>
    </source>
</evidence>
<accession>A0A7Y1MHW5</accession>
<dbReference type="RefSeq" id="WP_137203694.1">
    <property type="nucleotide sequence ID" value="NZ_BSCR01000061.1"/>
</dbReference>
<evidence type="ECO:0000313" key="2">
    <source>
        <dbReference type="EMBL" id="NNA72205.1"/>
    </source>
</evidence>
<dbReference type="EMBL" id="JAAQYI010000015">
    <property type="protein sequence ID" value="NNA82175.1"/>
    <property type="molecule type" value="Genomic_DNA"/>
</dbReference>
<dbReference type="EMBL" id="JAAQYK010000011">
    <property type="protein sequence ID" value="NNA47967.1"/>
    <property type="molecule type" value="Genomic_DNA"/>
</dbReference>
<gene>
    <name evidence="2" type="ORF">HBO13_06065</name>
    <name evidence="1" type="ORF">HBO18_27995</name>
    <name evidence="3" type="ORF">HBO30_26005</name>
</gene>
<protein>
    <submittedName>
        <fullName evidence="3">Uncharacterized protein</fullName>
    </submittedName>
</protein>
<dbReference type="Proteomes" id="UP000586252">
    <property type="component" value="Unassembled WGS sequence"/>
</dbReference>
<dbReference type="EMBL" id="JAAQYH010000003">
    <property type="protein sequence ID" value="NNA72205.1"/>
    <property type="molecule type" value="Genomic_DNA"/>
</dbReference>
<evidence type="ECO:0000313" key="6">
    <source>
        <dbReference type="Proteomes" id="UP000586252"/>
    </source>
</evidence>
<name>A0A7Y1MHW5_9PSED</name>
<dbReference type="AlphaFoldDB" id="A0A7Y1MHW5"/>
<comment type="caution">
    <text evidence="3">The sequence shown here is derived from an EMBL/GenBank/DDBJ whole genome shotgun (WGS) entry which is preliminary data.</text>
</comment>
<evidence type="ECO:0000313" key="4">
    <source>
        <dbReference type="Proteomes" id="UP000535954"/>
    </source>
</evidence>